<comment type="caution">
    <text evidence="3">The sequence shown here is derived from an EMBL/GenBank/DDBJ whole genome shotgun (WGS) entry which is preliminary data.</text>
</comment>
<sequence length="89" mass="9208">MVAGAGGRTGANIDQRPDEVDDVWAGTERADAGRHRLIPCPDDGIGTDTCSGGASHSLPLHGINVVSILTICSLSALALSVRARELNCR</sequence>
<evidence type="ECO:0000256" key="2">
    <source>
        <dbReference type="SAM" id="Phobius"/>
    </source>
</evidence>
<feature type="region of interest" description="Disordered" evidence="1">
    <location>
        <begin position="1"/>
        <end position="20"/>
    </location>
</feature>
<evidence type="ECO:0000313" key="4">
    <source>
        <dbReference type="Proteomes" id="UP000838756"/>
    </source>
</evidence>
<dbReference type="EMBL" id="CAKXAJ010023054">
    <property type="protein sequence ID" value="CAH2227400.1"/>
    <property type="molecule type" value="Genomic_DNA"/>
</dbReference>
<organism evidence="3 4">
    <name type="scientific">Pararge aegeria aegeria</name>
    <dbReference type="NCBI Taxonomy" id="348720"/>
    <lineage>
        <taxon>Eukaryota</taxon>
        <taxon>Metazoa</taxon>
        <taxon>Ecdysozoa</taxon>
        <taxon>Arthropoda</taxon>
        <taxon>Hexapoda</taxon>
        <taxon>Insecta</taxon>
        <taxon>Pterygota</taxon>
        <taxon>Neoptera</taxon>
        <taxon>Endopterygota</taxon>
        <taxon>Lepidoptera</taxon>
        <taxon>Glossata</taxon>
        <taxon>Ditrysia</taxon>
        <taxon>Papilionoidea</taxon>
        <taxon>Nymphalidae</taxon>
        <taxon>Satyrinae</taxon>
        <taxon>Satyrini</taxon>
        <taxon>Parargina</taxon>
        <taxon>Pararge</taxon>
    </lineage>
</organism>
<name>A0A8S4QYT6_9NEOP</name>
<reference evidence="3" key="1">
    <citation type="submission" date="2022-03" db="EMBL/GenBank/DDBJ databases">
        <authorList>
            <person name="Lindestad O."/>
        </authorList>
    </citation>
    <scope>NUCLEOTIDE SEQUENCE</scope>
</reference>
<keyword evidence="2" id="KW-0812">Transmembrane</keyword>
<evidence type="ECO:0000313" key="3">
    <source>
        <dbReference type="EMBL" id="CAH2227400.1"/>
    </source>
</evidence>
<keyword evidence="2" id="KW-0472">Membrane</keyword>
<accession>A0A8S4QYT6</accession>
<keyword evidence="2" id="KW-1133">Transmembrane helix</keyword>
<gene>
    <name evidence="3" type="primary">jg21421</name>
    <name evidence="3" type="ORF">PAEG_LOCUS7916</name>
</gene>
<keyword evidence="4" id="KW-1185">Reference proteome</keyword>
<proteinExistence type="predicted"/>
<dbReference type="Proteomes" id="UP000838756">
    <property type="component" value="Unassembled WGS sequence"/>
</dbReference>
<feature type="transmembrane region" description="Helical" evidence="2">
    <location>
        <begin position="61"/>
        <end position="81"/>
    </location>
</feature>
<protein>
    <submittedName>
        <fullName evidence="3">Jg21421 protein</fullName>
    </submittedName>
</protein>
<dbReference type="AlphaFoldDB" id="A0A8S4QYT6"/>
<evidence type="ECO:0000256" key="1">
    <source>
        <dbReference type="SAM" id="MobiDB-lite"/>
    </source>
</evidence>